<evidence type="ECO:0000313" key="2">
    <source>
        <dbReference type="Proteomes" id="UP000886595"/>
    </source>
</evidence>
<dbReference type="EMBL" id="JAAMPC010000015">
    <property type="protein sequence ID" value="KAG2260286.1"/>
    <property type="molecule type" value="Genomic_DNA"/>
</dbReference>
<organism evidence="1 2">
    <name type="scientific">Brassica carinata</name>
    <name type="common">Ethiopian mustard</name>
    <name type="synonym">Abyssinian cabbage</name>
    <dbReference type="NCBI Taxonomy" id="52824"/>
    <lineage>
        <taxon>Eukaryota</taxon>
        <taxon>Viridiplantae</taxon>
        <taxon>Streptophyta</taxon>
        <taxon>Embryophyta</taxon>
        <taxon>Tracheophyta</taxon>
        <taxon>Spermatophyta</taxon>
        <taxon>Magnoliopsida</taxon>
        <taxon>eudicotyledons</taxon>
        <taxon>Gunneridae</taxon>
        <taxon>Pentapetalae</taxon>
        <taxon>rosids</taxon>
        <taxon>malvids</taxon>
        <taxon>Brassicales</taxon>
        <taxon>Brassicaceae</taxon>
        <taxon>Brassiceae</taxon>
        <taxon>Brassica</taxon>
    </lineage>
</organism>
<sequence length="191" mass="22232">MVMTGSKRSEYPEVEGIMCMKIKYVKHHPPKQNTKTTFVVNKTACLWSIRRVMNCLGRCSNDEKSSQVMVNLVSLLITFWMKLRFKWKEKMAKQKTDNKEYLQGLRNVGLIVGVKGHKKLTLKHQHKKQKKKIRRNHCEKAYLRSDNLLLRRDYEAKLGVVVCCQNVKRSSPLQAGRELNLESKCLKAANL</sequence>
<accession>A0A8X7U221</accession>
<name>A0A8X7U221_BRACI</name>
<comment type="caution">
    <text evidence="1">The sequence shown here is derived from an EMBL/GenBank/DDBJ whole genome shotgun (WGS) entry which is preliminary data.</text>
</comment>
<dbReference type="Proteomes" id="UP000886595">
    <property type="component" value="Unassembled WGS sequence"/>
</dbReference>
<proteinExistence type="predicted"/>
<evidence type="ECO:0000313" key="1">
    <source>
        <dbReference type="EMBL" id="KAG2260286.1"/>
    </source>
</evidence>
<keyword evidence="2" id="KW-1185">Reference proteome</keyword>
<dbReference type="AlphaFoldDB" id="A0A8X7U221"/>
<reference evidence="1 2" key="1">
    <citation type="submission" date="2020-02" db="EMBL/GenBank/DDBJ databases">
        <authorList>
            <person name="Ma Q."/>
            <person name="Huang Y."/>
            <person name="Song X."/>
            <person name="Pei D."/>
        </authorList>
    </citation>
    <scope>NUCLEOTIDE SEQUENCE [LARGE SCALE GENOMIC DNA]</scope>
    <source>
        <strain evidence="1">Sxm20200214</strain>
        <tissue evidence="1">Leaf</tissue>
    </source>
</reference>
<protein>
    <submittedName>
        <fullName evidence="1">Uncharacterized protein</fullName>
    </submittedName>
</protein>
<gene>
    <name evidence="1" type="ORF">Bca52824_079580</name>
</gene>